<sequence>MAFPAFLDTCTLFGAALCDTLLSIAERGAFTPYWSPQVLVAVERAVVERGHASQEGMARRVRAMDRAFPTASVTGYESLVPTMTNHPGDRHVLAACVVSPAQTLVTFNIKDFPSTSVQPYDVEVVHPDAFLLDQLDLHPDEVQQAVAVMLKRNQRPPQDTVALADLLELCGTPRFAAALRELPQRIPSAD</sequence>
<feature type="domain" description="VapC50 C-terminal" evidence="1">
    <location>
        <begin position="127"/>
        <end position="181"/>
    </location>
</feature>
<organism evidence="2 3">
    <name type="scientific">Luteococcus sanguinis</name>
    <dbReference type="NCBI Taxonomy" id="174038"/>
    <lineage>
        <taxon>Bacteria</taxon>
        <taxon>Bacillati</taxon>
        <taxon>Actinomycetota</taxon>
        <taxon>Actinomycetes</taxon>
        <taxon>Propionibacteriales</taxon>
        <taxon>Propionibacteriaceae</taxon>
        <taxon>Luteococcus</taxon>
    </lineage>
</organism>
<dbReference type="Proteomes" id="UP001596266">
    <property type="component" value="Unassembled WGS sequence"/>
</dbReference>
<evidence type="ECO:0000313" key="2">
    <source>
        <dbReference type="EMBL" id="MFC6395621.1"/>
    </source>
</evidence>
<gene>
    <name evidence="2" type="ORF">ACFP57_01240</name>
</gene>
<evidence type="ECO:0000313" key="3">
    <source>
        <dbReference type="Proteomes" id="UP001596266"/>
    </source>
</evidence>
<proteinExistence type="predicted"/>
<name>A0ABW1X173_9ACTN</name>
<dbReference type="Pfam" id="PF26343">
    <property type="entry name" value="VapC50_C"/>
    <property type="match status" value="1"/>
</dbReference>
<reference evidence="3" key="1">
    <citation type="journal article" date="2019" name="Int. J. Syst. Evol. Microbiol.">
        <title>The Global Catalogue of Microorganisms (GCM) 10K type strain sequencing project: providing services to taxonomists for standard genome sequencing and annotation.</title>
        <authorList>
            <consortium name="The Broad Institute Genomics Platform"/>
            <consortium name="The Broad Institute Genome Sequencing Center for Infectious Disease"/>
            <person name="Wu L."/>
            <person name="Ma J."/>
        </authorList>
    </citation>
    <scope>NUCLEOTIDE SEQUENCE [LARGE SCALE GENOMIC DNA]</scope>
    <source>
        <strain evidence="3">CGMCC 1.15277</strain>
    </source>
</reference>
<evidence type="ECO:0000259" key="1">
    <source>
        <dbReference type="Pfam" id="PF26343"/>
    </source>
</evidence>
<dbReference type="InterPro" id="IPR058652">
    <property type="entry name" value="VapC50_C"/>
</dbReference>
<dbReference type="EMBL" id="JBHSUA010000006">
    <property type="protein sequence ID" value="MFC6395621.1"/>
    <property type="molecule type" value="Genomic_DNA"/>
</dbReference>
<protein>
    <submittedName>
        <fullName evidence="2">PIN domain-containing protein</fullName>
    </submittedName>
</protein>
<dbReference type="RefSeq" id="WP_343886364.1">
    <property type="nucleotide sequence ID" value="NZ_BAAAKI010000014.1"/>
</dbReference>
<keyword evidence="3" id="KW-1185">Reference proteome</keyword>
<comment type="caution">
    <text evidence="2">The sequence shown here is derived from an EMBL/GenBank/DDBJ whole genome shotgun (WGS) entry which is preliminary data.</text>
</comment>
<accession>A0ABW1X173</accession>